<feature type="region of interest" description="Disordered" evidence="1">
    <location>
        <begin position="179"/>
        <end position="428"/>
    </location>
</feature>
<feature type="compositionally biased region" description="Gly residues" evidence="1">
    <location>
        <begin position="260"/>
        <end position="272"/>
    </location>
</feature>
<feature type="compositionally biased region" description="Low complexity" evidence="1">
    <location>
        <begin position="287"/>
        <end position="307"/>
    </location>
</feature>
<gene>
    <name evidence="2" type="ORF">Vbra_21868</name>
</gene>
<sequence length="647" mass="67550">MDIRPSGFPPPDSALFPHTAPDFDPFFQPCHGASSGMYSSSLRPYGGGDVDMMGVMGDSSGIFGGLGMDPHTGIPPPLPDLDENPPYFQPDHELDDTAFKAIDALQPDPSRPSGGGSNHLIWDTHSKAFYVTKATPTNTTERISGPFQPIDSSPYQLESALLNACAAREEIYAKLANANGSSSGDGGSSSTPVDGHPSASGSGGGGTGAAVGVAVGSGLSKQPTRPPEHQQPSSQTNHTTANKMRTTQKGMGAVERGKGQGEGGGQGKCEAGGGDEDCMLLEHMSRITASKKATTTPATTSTTIKGSKTTKRKEKSSQPCPNSGYLSSDSEDDRRPRPKKHRTATSKPTPTLIPPPPPPALTPKSQHNKDGKRHVVIDLEQPDASNAAAETRPETPQAAMAEPPSHPPSKTPAAAGGEGETNAGLSLRVCVSSSTGSFELVRMTQDGTTDGPNAFVIPEEVLNDPSRFSLAVNSARGLLLAAKRTGDGMTATHTTTEQKQQKQPEQPQEGDGEGAGGNGEGGEGEGEGEGGTTRVPEKTNTTVEKMTGVKYDGKCGQEAWVATMKSKKGKPKEQRFLVSEHGYNEAYNKAKDTRLAWEAAKSAPAPAVSSVSGHAHRGRQQYPPHPLQHITGGSPEHYGISSNASES</sequence>
<keyword evidence="3" id="KW-1185">Reference proteome</keyword>
<feature type="compositionally biased region" description="Polar residues" evidence="1">
    <location>
        <begin position="230"/>
        <end position="249"/>
    </location>
</feature>
<dbReference type="Gene3D" id="1.20.5.2050">
    <property type="match status" value="1"/>
</dbReference>
<feature type="compositionally biased region" description="Polar residues" evidence="1">
    <location>
        <begin position="317"/>
        <end position="328"/>
    </location>
</feature>
<dbReference type="VEuPathDB" id="CryptoDB:Vbra_21868"/>
<feature type="compositionally biased region" description="Low complexity" evidence="1">
    <location>
        <begin position="487"/>
        <end position="509"/>
    </location>
</feature>
<proteinExistence type="predicted"/>
<name>A0A0G4G0E1_VITBC</name>
<dbReference type="Proteomes" id="UP000041254">
    <property type="component" value="Unassembled WGS sequence"/>
</dbReference>
<feature type="region of interest" description="Disordered" evidence="1">
    <location>
        <begin position="1"/>
        <end position="20"/>
    </location>
</feature>
<feature type="compositionally biased region" description="Basic and acidic residues" evidence="1">
    <location>
        <begin position="367"/>
        <end position="377"/>
    </location>
</feature>
<evidence type="ECO:0000313" key="3">
    <source>
        <dbReference type="Proteomes" id="UP000041254"/>
    </source>
</evidence>
<feature type="compositionally biased region" description="Pro residues" evidence="1">
    <location>
        <begin position="351"/>
        <end position="361"/>
    </location>
</feature>
<protein>
    <submittedName>
        <fullName evidence="2">Uncharacterized protein</fullName>
    </submittedName>
</protein>
<feature type="region of interest" description="Disordered" evidence="1">
    <location>
        <begin position="605"/>
        <end position="647"/>
    </location>
</feature>
<reference evidence="2 3" key="1">
    <citation type="submission" date="2014-11" db="EMBL/GenBank/DDBJ databases">
        <authorList>
            <person name="Zhu J."/>
            <person name="Qi W."/>
            <person name="Song R."/>
        </authorList>
    </citation>
    <scope>NUCLEOTIDE SEQUENCE [LARGE SCALE GENOMIC DNA]</scope>
</reference>
<accession>A0A0G4G0E1</accession>
<evidence type="ECO:0000313" key="2">
    <source>
        <dbReference type="EMBL" id="CEM21223.1"/>
    </source>
</evidence>
<dbReference type="InParanoid" id="A0A0G4G0E1"/>
<dbReference type="EMBL" id="CDMY01000538">
    <property type="protein sequence ID" value="CEM21223.1"/>
    <property type="molecule type" value="Genomic_DNA"/>
</dbReference>
<organism evidence="2 3">
    <name type="scientific">Vitrella brassicaformis (strain CCMP3155)</name>
    <dbReference type="NCBI Taxonomy" id="1169540"/>
    <lineage>
        <taxon>Eukaryota</taxon>
        <taxon>Sar</taxon>
        <taxon>Alveolata</taxon>
        <taxon>Colpodellida</taxon>
        <taxon>Vitrellaceae</taxon>
        <taxon>Vitrella</taxon>
    </lineage>
</organism>
<feature type="region of interest" description="Disordered" evidence="1">
    <location>
        <begin position="484"/>
        <end position="546"/>
    </location>
</feature>
<dbReference type="AlphaFoldDB" id="A0A0G4G0E1"/>
<evidence type="ECO:0000256" key="1">
    <source>
        <dbReference type="SAM" id="MobiDB-lite"/>
    </source>
</evidence>